<evidence type="ECO:0000313" key="6">
    <source>
        <dbReference type="EMBL" id="OAS15087.1"/>
    </source>
</evidence>
<dbReference type="STRING" id="1850517.A8708_22420"/>
<dbReference type="EMBL" id="LYPB01000085">
    <property type="protein sequence ID" value="OAS15087.1"/>
    <property type="molecule type" value="Genomic_DNA"/>
</dbReference>
<dbReference type="Proteomes" id="UP000078454">
    <property type="component" value="Unassembled WGS sequence"/>
</dbReference>
<dbReference type="Pfam" id="PF00356">
    <property type="entry name" value="LacI"/>
    <property type="match status" value="1"/>
</dbReference>
<dbReference type="PROSITE" id="PS50932">
    <property type="entry name" value="HTH_LACI_2"/>
    <property type="match status" value="1"/>
</dbReference>
<keyword evidence="2" id="KW-0805">Transcription regulation</keyword>
<evidence type="ECO:0000256" key="3">
    <source>
        <dbReference type="ARBA" id="ARBA00023125"/>
    </source>
</evidence>
<evidence type="ECO:0000256" key="4">
    <source>
        <dbReference type="ARBA" id="ARBA00023163"/>
    </source>
</evidence>
<evidence type="ECO:0000256" key="1">
    <source>
        <dbReference type="ARBA" id="ARBA00022491"/>
    </source>
</evidence>
<dbReference type="InterPro" id="IPR000843">
    <property type="entry name" value="HTH_LacI"/>
</dbReference>
<dbReference type="SUPFAM" id="SSF53822">
    <property type="entry name" value="Periplasmic binding protein-like I"/>
    <property type="match status" value="1"/>
</dbReference>
<dbReference type="Gene3D" id="3.40.50.2300">
    <property type="match status" value="2"/>
</dbReference>
<dbReference type="PANTHER" id="PTHR30146:SF148">
    <property type="entry name" value="HTH-TYPE TRANSCRIPTIONAL REPRESSOR PURR-RELATED"/>
    <property type="match status" value="1"/>
</dbReference>
<comment type="caution">
    <text evidence="6">The sequence shown here is derived from an EMBL/GenBank/DDBJ whole genome shotgun (WGS) entry which is preliminary data.</text>
</comment>
<evidence type="ECO:0000259" key="5">
    <source>
        <dbReference type="PROSITE" id="PS50932"/>
    </source>
</evidence>
<dbReference type="PANTHER" id="PTHR30146">
    <property type="entry name" value="LACI-RELATED TRANSCRIPTIONAL REPRESSOR"/>
    <property type="match status" value="1"/>
</dbReference>
<sequence>MKKITLQMIAETVGVSKALVSKALSNDPAVKNETKELIWQTATEMGYRFDNLRKSISYSKTGNIAVLMPQAYLDDIEYWGKIIRGIDRELATNELSMMLSGVDISQDPEESLPRSIHEGKVDGALLLGHIPEAFMEALEAKDVPFVLVDANVHNGKYDHILANNFLGAYDATSYLLHAGHRHIAFVGDSETALSFRERERGFEEAMKNFKTQTVEDVESYWVRGVGVSGRGNYVDTAFPDILRETITAKKVTGFFCANDRLAIETLRLLNDWHLKCPEDYSIVGFDDISLSEFVTPMLTTVRVPKESMGSRAVQCLQKRIQNHQLVTEQVLLTTELVERDSVGTTSDF</sequence>
<dbReference type="CDD" id="cd01392">
    <property type="entry name" value="HTH_LacI"/>
    <property type="match status" value="1"/>
</dbReference>
<keyword evidence="1" id="KW-0678">Repressor</keyword>
<dbReference type="InterPro" id="IPR046335">
    <property type="entry name" value="LacI/GalR-like_sensor"/>
</dbReference>
<dbReference type="InterPro" id="IPR010982">
    <property type="entry name" value="Lambda_DNA-bd_dom_sf"/>
</dbReference>
<reference evidence="6 7" key="1">
    <citation type="submission" date="2016-05" db="EMBL/GenBank/DDBJ databases">
        <title>Paenibacillus sp. 1ZS3-15 nov., isolated from the rhizosphere soil.</title>
        <authorList>
            <person name="Zhang X.X."/>
            <person name="Zhang J."/>
        </authorList>
    </citation>
    <scope>NUCLEOTIDE SEQUENCE [LARGE SCALE GENOMIC DNA]</scope>
    <source>
        <strain evidence="6 7">1ZS3-15</strain>
    </source>
</reference>
<keyword evidence="4" id="KW-0804">Transcription</keyword>
<dbReference type="Pfam" id="PF13377">
    <property type="entry name" value="Peripla_BP_3"/>
    <property type="match status" value="1"/>
</dbReference>
<organism evidence="6 7">
    <name type="scientific">Paenibacillus oryzisoli</name>
    <dbReference type="NCBI Taxonomy" id="1850517"/>
    <lineage>
        <taxon>Bacteria</taxon>
        <taxon>Bacillati</taxon>
        <taxon>Bacillota</taxon>
        <taxon>Bacilli</taxon>
        <taxon>Bacillales</taxon>
        <taxon>Paenibacillaceae</taxon>
        <taxon>Paenibacillus</taxon>
    </lineage>
</organism>
<gene>
    <name evidence="6" type="ORF">A8708_22420</name>
</gene>
<dbReference type="OrthoDB" id="2026446at2"/>
<name>A0A198A1V7_9BACL</name>
<dbReference type="AlphaFoldDB" id="A0A198A1V7"/>
<proteinExistence type="predicted"/>
<dbReference type="InterPro" id="IPR028082">
    <property type="entry name" value="Peripla_BP_I"/>
</dbReference>
<dbReference type="GO" id="GO:0000976">
    <property type="term" value="F:transcription cis-regulatory region binding"/>
    <property type="evidence" value="ECO:0007669"/>
    <property type="project" value="TreeGrafter"/>
</dbReference>
<dbReference type="GO" id="GO:0003700">
    <property type="term" value="F:DNA-binding transcription factor activity"/>
    <property type="evidence" value="ECO:0007669"/>
    <property type="project" value="TreeGrafter"/>
</dbReference>
<evidence type="ECO:0000313" key="7">
    <source>
        <dbReference type="Proteomes" id="UP000078454"/>
    </source>
</evidence>
<evidence type="ECO:0000256" key="2">
    <source>
        <dbReference type="ARBA" id="ARBA00023015"/>
    </source>
</evidence>
<feature type="domain" description="HTH lacI-type" evidence="5">
    <location>
        <begin position="4"/>
        <end position="58"/>
    </location>
</feature>
<protein>
    <submittedName>
        <fullName evidence="6">Transcriptional regulator</fullName>
    </submittedName>
</protein>
<keyword evidence="3" id="KW-0238">DNA-binding</keyword>
<dbReference type="SUPFAM" id="SSF47413">
    <property type="entry name" value="lambda repressor-like DNA-binding domains"/>
    <property type="match status" value="1"/>
</dbReference>
<accession>A0A198A1V7</accession>
<dbReference type="Gene3D" id="1.10.260.40">
    <property type="entry name" value="lambda repressor-like DNA-binding domains"/>
    <property type="match status" value="1"/>
</dbReference>
<dbReference type="SMART" id="SM00354">
    <property type="entry name" value="HTH_LACI"/>
    <property type="match status" value="1"/>
</dbReference>
<keyword evidence="7" id="KW-1185">Reference proteome</keyword>
<dbReference type="RefSeq" id="WP_068668646.1">
    <property type="nucleotide sequence ID" value="NZ_LYPB01000085.1"/>
</dbReference>